<feature type="binding site" evidence="7">
    <location>
        <begin position="218"/>
        <end position="220"/>
    </location>
    <ligand>
        <name>substrate</name>
    </ligand>
</feature>
<protein>
    <recommendedName>
        <fullName evidence="5">Octanoyltransferase</fullName>
        <ecNumber evidence="5">2.3.1.181</ecNumber>
    </recommendedName>
</protein>
<dbReference type="GO" id="GO:0033819">
    <property type="term" value="F:lipoyl(octanoyl) transferase activity"/>
    <property type="evidence" value="ECO:0007669"/>
    <property type="project" value="UniProtKB-EC"/>
</dbReference>
<dbReference type="Gene3D" id="3.30.930.10">
    <property type="entry name" value="Bira Bifunctional Protein, Domain 2"/>
    <property type="match status" value="1"/>
</dbReference>
<dbReference type="EC" id="2.3.1.181" evidence="5"/>
<dbReference type="PANTHER" id="PTHR10993">
    <property type="entry name" value="OCTANOYLTRANSFERASE"/>
    <property type="match status" value="1"/>
</dbReference>
<name>G8YKK6_PICSO</name>
<evidence type="ECO:0000256" key="4">
    <source>
        <dbReference type="ARBA" id="ARBA00023315"/>
    </source>
</evidence>
<gene>
    <name evidence="10" type="primary">Piso0_003184</name>
    <name evidence="10" type="ORF">GNLVRS01_PISO0G06738g</name>
    <name evidence="11" type="ORF">GNLVRS01_PISO0H06739g</name>
</gene>
<comment type="function">
    <text evidence="5">Catalyzes the transfer of endogenously produced octanoic acid from octanoyl-acyl-carrier-protein onto the lipoyl domains of lipoate-dependent enzymes. Lipoyl-ACP can also act as a substrate although octanoyl-ACP is likely to be the physiological substrate.</text>
</comment>
<comment type="similarity">
    <text evidence="2 5">Belongs to the LipB family.</text>
</comment>
<evidence type="ECO:0000313" key="11">
    <source>
        <dbReference type="EMBL" id="CCE80851.1"/>
    </source>
</evidence>
<evidence type="ECO:0000313" key="12">
    <source>
        <dbReference type="Proteomes" id="UP000005222"/>
    </source>
</evidence>
<dbReference type="InterPro" id="IPR000544">
    <property type="entry name" value="Octanoyltransferase"/>
</dbReference>
<evidence type="ECO:0000259" key="9">
    <source>
        <dbReference type="PROSITE" id="PS51733"/>
    </source>
</evidence>
<dbReference type="GO" id="GO:0009249">
    <property type="term" value="P:protein lipoylation"/>
    <property type="evidence" value="ECO:0007669"/>
    <property type="project" value="InterPro"/>
</dbReference>
<keyword evidence="12" id="KW-1185">Reference proteome</keyword>
<evidence type="ECO:0000256" key="7">
    <source>
        <dbReference type="PIRSR" id="PIRSR016262-2"/>
    </source>
</evidence>
<reference evidence="10" key="1">
    <citation type="submission" date="2011-10" db="EMBL/GenBank/DDBJ databases">
        <authorList>
            <person name="Genoscope - CEA"/>
        </authorList>
    </citation>
    <scope>NUCLEOTIDE SEQUENCE</scope>
</reference>
<dbReference type="InParanoid" id="G8YKK6"/>
<feature type="binding site" evidence="7">
    <location>
        <begin position="231"/>
        <end position="233"/>
    </location>
    <ligand>
        <name>substrate</name>
    </ligand>
</feature>
<evidence type="ECO:0000256" key="5">
    <source>
        <dbReference type="PIRNR" id="PIRNR016262"/>
    </source>
</evidence>
<dbReference type="PROSITE" id="PS01313">
    <property type="entry name" value="LIPB"/>
    <property type="match status" value="1"/>
</dbReference>
<dbReference type="UniPathway" id="UPA00538">
    <property type="reaction ID" value="UER00592"/>
</dbReference>
<dbReference type="Proteomes" id="UP000005222">
    <property type="component" value="Chromosome G"/>
</dbReference>
<dbReference type="InterPro" id="IPR004143">
    <property type="entry name" value="BPL_LPL_catalytic"/>
</dbReference>
<dbReference type="PIRSF" id="PIRSF016262">
    <property type="entry name" value="LPLase"/>
    <property type="match status" value="1"/>
</dbReference>
<dbReference type="OMA" id="FEMCGLP"/>
<dbReference type="Proteomes" id="UP000005222">
    <property type="component" value="Chromosome H"/>
</dbReference>
<dbReference type="EMBL" id="FO082052">
    <property type="protein sequence ID" value="CCE80851.1"/>
    <property type="molecule type" value="Genomic_DNA"/>
</dbReference>
<accession>G8YKK6</accession>
<reference evidence="12" key="2">
    <citation type="journal article" date="2012" name="G3 (Bethesda)">
        <title>Pichia sorbitophila, an interspecies yeast hybrid reveals early steps of genome resolution following polyploidization.</title>
        <authorList>
            <person name="Leh Louis V."/>
            <person name="Despons L."/>
            <person name="Friedrich A."/>
            <person name="Martin T."/>
            <person name="Durrens P."/>
            <person name="Casaregola S."/>
            <person name="Neuveglise C."/>
            <person name="Fairhead C."/>
            <person name="Marck C."/>
            <person name="Cruz J.A."/>
            <person name="Straub M.L."/>
            <person name="Kugler V."/>
            <person name="Sacerdot C."/>
            <person name="Uzunov Z."/>
            <person name="Thierry A."/>
            <person name="Weiss S."/>
            <person name="Bleykasten C."/>
            <person name="De Montigny J."/>
            <person name="Jacques N."/>
            <person name="Jung P."/>
            <person name="Lemaire M."/>
            <person name="Mallet S."/>
            <person name="Morel G."/>
            <person name="Richard G.F."/>
            <person name="Sarkar A."/>
            <person name="Savel G."/>
            <person name="Schacherer J."/>
            <person name="Seret M.L."/>
            <person name="Talla E."/>
            <person name="Samson G."/>
            <person name="Jubin C."/>
            <person name="Poulain J."/>
            <person name="Vacherie B."/>
            <person name="Barbe V."/>
            <person name="Pelletier E."/>
            <person name="Sherman D.J."/>
            <person name="Westhof E."/>
            <person name="Weissenbach J."/>
            <person name="Baret P.V."/>
            <person name="Wincker P."/>
            <person name="Gaillardin C."/>
            <person name="Dujon B."/>
            <person name="Souciet J.L."/>
        </authorList>
    </citation>
    <scope>NUCLEOTIDE SEQUENCE [LARGE SCALE GENOMIC DNA]</scope>
    <source>
        <strain evidence="12">ATCC MYA-4447 / BCRC 22081 / CBS 7064 / NBRC 10061 / NRRL Y-12695</strain>
    </source>
</reference>
<dbReference type="STRING" id="559304.G8YKK6"/>
<evidence type="ECO:0000256" key="3">
    <source>
        <dbReference type="ARBA" id="ARBA00022679"/>
    </source>
</evidence>
<dbReference type="OrthoDB" id="19908at2759"/>
<dbReference type="HOGENOM" id="CLU_035168_0_1_1"/>
<evidence type="ECO:0000256" key="8">
    <source>
        <dbReference type="PIRSR" id="PIRSR016262-3"/>
    </source>
</evidence>
<comment type="pathway">
    <text evidence="1 5">Protein modification; protein lipoylation via endogenous pathway; protein N(6)-(lipoyl)lysine from octanoyl-[acyl-carrier-protein]: step 1/2.</text>
</comment>
<dbReference type="FunCoup" id="G8YKK6">
    <property type="interactions" value="665"/>
</dbReference>
<proteinExistence type="inferred from homology"/>
<feature type="domain" description="BPL/LPL catalytic" evidence="9">
    <location>
        <begin position="101"/>
        <end position="289"/>
    </location>
</feature>
<evidence type="ECO:0000256" key="1">
    <source>
        <dbReference type="ARBA" id="ARBA00004821"/>
    </source>
</evidence>
<evidence type="ECO:0000256" key="6">
    <source>
        <dbReference type="PIRSR" id="PIRSR016262-1"/>
    </source>
</evidence>
<dbReference type="PANTHER" id="PTHR10993:SF7">
    <property type="entry name" value="LIPOYLTRANSFERASE 2, MITOCHONDRIAL-RELATED"/>
    <property type="match status" value="1"/>
</dbReference>
<keyword evidence="3 5" id="KW-0808">Transferase</keyword>
<keyword evidence="4 5" id="KW-0012">Acyltransferase</keyword>
<sequence>MGMSAAMMRKQLIRTGFVRFNSSCSGKFQPLIENYKVLRHIHFPGITPFLKGQKIQETIVNANLDFKDLESKIKKQKYLLESQGFAIPEYEDQLLKKILDIKPSPTVLTFEFENVYTGGKKVKKDRDIEQKMAAFENMGCKFYQLERGGDITWHGQGQLVAYIILDLKSFSNLTVKCFVDSVLLKSVQNMLQKNYDLKTYTNENPGVWASEKDDKISSVGCNVSRAITSHGISLNVHPDLKFLNSFTMCGLPGSHATSIQALKPEQRLSVEDAASQYVKEVAQALGISRVEKMDGKELQV</sequence>
<dbReference type="AlphaFoldDB" id="G8YKK6"/>
<evidence type="ECO:0000256" key="2">
    <source>
        <dbReference type="ARBA" id="ARBA00007907"/>
    </source>
</evidence>
<dbReference type="SUPFAM" id="SSF55681">
    <property type="entry name" value="Class II aaRS and biotin synthetases"/>
    <property type="match status" value="1"/>
</dbReference>
<feature type="binding site" evidence="7">
    <location>
        <begin position="147"/>
        <end position="154"/>
    </location>
    <ligand>
        <name>substrate</name>
    </ligand>
</feature>
<comment type="catalytic activity">
    <reaction evidence="5">
        <text>octanoyl-[ACP] + L-lysyl-[protein] = N(6)-octanoyl-L-lysyl-[protein] + holo-[ACP] + H(+)</text>
        <dbReference type="Rhea" id="RHEA:17665"/>
        <dbReference type="Rhea" id="RHEA-COMP:9636"/>
        <dbReference type="Rhea" id="RHEA-COMP:9685"/>
        <dbReference type="Rhea" id="RHEA-COMP:9752"/>
        <dbReference type="Rhea" id="RHEA-COMP:9928"/>
        <dbReference type="ChEBI" id="CHEBI:15378"/>
        <dbReference type="ChEBI" id="CHEBI:29969"/>
        <dbReference type="ChEBI" id="CHEBI:64479"/>
        <dbReference type="ChEBI" id="CHEBI:78463"/>
        <dbReference type="ChEBI" id="CHEBI:78809"/>
        <dbReference type="EC" id="2.3.1.181"/>
    </reaction>
</comment>
<dbReference type="InterPro" id="IPR045864">
    <property type="entry name" value="aa-tRNA-synth_II/BPL/LPL"/>
</dbReference>
<dbReference type="EMBL" id="FO082053">
    <property type="protein sequence ID" value="CCE80086.1"/>
    <property type="molecule type" value="Genomic_DNA"/>
</dbReference>
<dbReference type="NCBIfam" id="TIGR00214">
    <property type="entry name" value="lipB"/>
    <property type="match status" value="1"/>
</dbReference>
<evidence type="ECO:0000313" key="10">
    <source>
        <dbReference type="EMBL" id="CCE80086.1"/>
    </source>
</evidence>
<dbReference type="eggNOG" id="KOG0325">
    <property type="taxonomic scope" value="Eukaryota"/>
</dbReference>
<feature type="active site" description="Acyl-thioester intermediate" evidence="6">
    <location>
        <position position="249"/>
    </location>
</feature>
<organism evidence="10 12">
    <name type="scientific">Pichia sorbitophila (strain ATCC MYA-4447 / BCRC 22081 / CBS 7064 / NBRC 10061 / NRRL Y-12695)</name>
    <name type="common">Hybrid yeast</name>
    <dbReference type="NCBI Taxonomy" id="559304"/>
    <lineage>
        <taxon>Eukaryota</taxon>
        <taxon>Fungi</taxon>
        <taxon>Dikarya</taxon>
        <taxon>Ascomycota</taxon>
        <taxon>Saccharomycotina</taxon>
        <taxon>Pichiomycetes</taxon>
        <taxon>Debaryomycetaceae</taxon>
        <taxon>Millerozyma</taxon>
    </lineage>
</organism>
<dbReference type="Pfam" id="PF21948">
    <property type="entry name" value="LplA-B_cat"/>
    <property type="match status" value="1"/>
</dbReference>
<dbReference type="InterPro" id="IPR020605">
    <property type="entry name" value="Octanoyltransferase_CS"/>
</dbReference>
<dbReference type="PROSITE" id="PS51733">
    <property type="entry name" value="BPL_LPL_CATALYTIC"/>
    <property type="match status" value="1"/>
</dbReference>
<feature type="site" description="Lowers pKa of active site Cys" evidence="8">
    <location>
        <position position="215"/>
    </location>
</feature>